<dbReference type="PANTHER" id="PTHR10264:SF19">
    <property type="entry name" value="AT06885P-RELATED"/>
    <property type="match status" value="1"/>
</dbReference>
<sequence>MSQRASMPMNQPSAPPLPSSPEADDSIGSREWLQPNSNGGGHVSKKGVDPFCIPDFGDSGVSKPPIESLEKKDRSGRSADGFIEGLDIKDELDWTTKILTVLSLIIVFLTFPISMFFCVKIVAEYERAVVLRMGRLLPKGMGTKGPGVFFILPCLDTFRKVELRTVTFDIPPQEVLTKDSVTVAVDAVVYYRICNPAVSVLNVEDAARSTRLLAQTTLRNVLGTKDLAQILMDREEMSQTMQTTIDQATEAWGVKVS</sequence>
<dbReference type="PANTHER" id="PTHR10264">
    <property type="entry name" value="BAND 7 PROTEIN-RELATED"/>
    <property type="match status" value="1"/>
</dbReference>
<organism evidence="7 8">
    <name type="scientific">Cichlidogyrus casuarinus</name>
    <dbReference type="NCBI Taxonomy" id="1844966"/>
    <lineage>
        <taxon>Eukaryota</taxon>
        <taxon>Metazoa</taxon>
        <taxon>Spiralia</taxon>
        <taxon>Lophotrochozoa</taxon>
        <taxon>Platyhelminthes</taxon>
        <taxon>Monogenea</taxon>
        <taxon>Monopisthocotylea</taxon>
        <taxon>Dactylogyridea</taxon>
        <taxon>Ancyrocephalidae</taxon>
        <taxon>Cichlidogyrus</taxon>
    </lineage>
</organism>
<protein>
    <recommendedName>
        <fullName evidence="6">Band 7 domain-containing protein</fullName>
    </recommendedName>
</protein>
<feature type="compositionally biased region" description="Basic and acidic residues" evidence="4">
    <location>
        <begin position="68"/>
        <end position="77"/>
    </location>
</feature>
<dbReference type="PRINTS" id="PR00721">
    <property type="entry name" value="STOMATIN"/>
</dbReference>
<accession>A0ABD2Q7W1</accession>
<dbReference type="SMART" id="SM00244">
    <property type="entry name" value="PHB"/>
    <property type="match status" value="1"/>
</dbReference>
<evidence type="ECO:0000256" key="2">
    <source>
        <dbReference type="ARBA" id="ARBA00008164"/>
    </source>
</evidence>
<dbReference type="Pfam" id="PF01145">
    <property type="entry name" value="Band_7"/>
    <property type="match status" value="1"/>
</dbReference>
<dbReference type="Proteomes" id="UP001626550">
    <property type="component" value="Unassembled WGS sequence"/>
</dbReference>
<feature type="transmembrane region" description="Helical" evidence="5">
    <location>
        <begin position="98"/>
        <end position="123"/>
    </location>
</feature>
<keyword evidence="5" id="KW-0812">Transmembrane</keyword>
<dbReference type="AlphaFoldDB" id="A0ABD2Q7W1"/>
<keyword evidence="8" id="KW-1185">Reference proteome</keyword>
<comment type="similarity">
    <text evidence="2">Belongs to the band 7/mec-2 family.</text>
</comment>
<dbReference type="SUPFAM" id="SSF117892">
    <property type="entry name" value="Band 7/SPFH domain"/>
    <property type="match status" value="1"/>
</dbReference>
<dbReference type="InterPro" id="IPR001107">
    <property type="entry name" value="Band_7"/>
</dbReference>
<dbReference type="InterPro" id="IPR036013">
    <property type="entry name" value="Band_7/SPFH_dom_sf"/>
</dbReference>
<name>A0ABD2Q7W1_9PLAT</name>
<evidence type="ECO:0000256" key="1">
    <source>
        <dbReference type="ARBA" id="ARBA00004370"/>
    </source>
</evidence>
<dbReference type="FunFam" id="3.30.479.30:FF:000002">
    <property type="entry name" value="band 7 protein AGAP004871"/>
    <property type="match status" value="1"/>
</dbReference>
<evidence type="ECO:0000259" key="6">
    <source>
        <dbReference type="SMART" id="SM00244"/>
    </source>
</evidence>
<dbReference type="Gene3D" id="3.30.479.30">
    <property type="entry name" value="Band 7 domain"/>
    <property type="match status" value="1"/>
</dbReference>
<evidence type="ECO:0000256" key="3">
    <source>
        <dbReference type="ARBA" id="ARBA00023136"/>
    </source>
</evidence>
<gene>
    <name evidence="7" type="ORF">Ciccas_007068</name>
</gene>
<feature type="domain" description="Band 7" evidence="6">
    <location>
        <begin position="117"/>
        <end position="256"/>
    </location>
</feature>
<dbReference type="InterPro" id="IPR001972">
    <property type="entry name" value="Stomatin_HflK_fam"/>
</dbReference>
<feature type="compositionally biased region" description="Polar residues" evidence="4">
    <location>
        <begin position="1"/>
        <end position="11"/>
    </location>
</feature>
<dbReference type="EMBL" id="JBJKFK010001035">
    <property type="protein sequence ID" value="KAL3314316.1"/>
    <property type="molecule type" value="Genomic_DNA"/>
</dbReference>
<feature type="region of interest" description="Disordered" evidence="4">
    <location>
        <begin position="1"/>
        <end position="77"/>
    </location>
</feature>
<comment type="caution">
    <text evidence="7">The sequence shown here is derived from an EMBL/GenBank/DDBJ whole genome shotgun (WGS) entry which is preliminary data.</text>
</comment>
<keyword evidence="3 5" id="KW-0472">Membrane</keyword>
<evidence type="ECO:0000313" key="8">
    <source>
        <dbReference type="Proteomes" id="UP001626550"/>
    </source>
</evidence>
<evidence type="ECO:0000313" key="7">
    <source>
        <dbReference type="EMBL" id="KAL3314316.1"/>
    </source>
</evidence>
<evidence type="ECO:0000256" key="5">
    <source>
        <dbReference type="SAM" id="Phobius"/>
    </source>
</evidence>
<dbReference type="GO" id="GO:0016020">
    <property type="term" value="C:membrane"/>
    <property type="evidence" value="ECO:0007669"/>
    <property type="project" value="UniProtKB-SubCell"/>
</dbReference>
<evidence type="ECO:0000256" key="4">
    <source>
        <dbReference type="SAM" id="MobiDB-lite"/>
    </source>
</evidence>
<dbReference type="InterPro" id="IPR043202">
    <property type="entry name" value="Band-7_stomatin-like"/>
</dbReference>
<keyword evidence="5" id="KW-1133">Transmembrane helix</keyword>
<comment type="subcellular location">
    <subcellularLocation>
        <location evidence="1">Membrane</location>
    </subcellularLocation>
</comment>
<reference evidence="7 8" key="1">
    <citation type="submission" date="2024-11" db="EMBL/GenBank/DDBJ databases">
        <title>Adaptive evolution of stress response genes in parasites aligns with host niche diversity.</title>
        <authorList>
            <person name="Hahn C."/>
            <person name="Resl P."/>
        </authorList>
    </citation>
    <scope>NUCLEOTIDE SEQUENCE [LARGE SCALE GENOMIC DNA]</scope>
    <source>
        <strain evidence="7">EGGRZ-B1_66</strain>
        <tissue evidence="7">Body</tissue>
    </source>
</reference>
<proteinExistence type="inferred from homology"/>